<evidence type="ECO:0000313" key="3">
    <source>
        <dbReference type="Proteomes" id="UP000233120"/>
    </source>
</evidence>
<proteinExistence type="predicted"/>
<protein>
    <submittedName>
        <fullName evidence="2">Insulin like growth factor binding protein acid labile subunit</fullName>
    </submittedName>
</protein>
<accession>A0A2K6BZG7</accession>
<sequence>MTVGRRLPTALHGARQEAWPWRCCCCPGWHSAPAAWREQSPERRGKPRAQHARPPVPAATMRRRMSSASSAAPGTSRACLTGSRAAPKPCGWTATTSRPSPRRLSGTSPAWPSSTCRAASWAAWSRRHCWAW</sequence>
<evidence type="ECO:0000313" key="2">
    <source>
        <dbReference type="Ensembl" id="ENSMNEP00000016807.1"/>
    </source>
</evidence>
<dbReference type="Ensembl" id="ENSMNET00000041025.1">
    <property type="protein sequence ID" value="ENSMNEP00000016807.1"/>
    <property type="gene ID" value="ENSMNEG00000032413.1"/>
</dbReference>
<keyword evidence="3" id="KW-1185">Reference proteome</keyword>
<organism evidence="2 3">
    <name type="scientific">Macaca nemestrina</name>
    <name type="common">Pig-tailed macaque</name>
    <dbReference type="NCBI Taxonomy" id="9545"/>
    <lineage>
        <taxon>Eukaryota</taxon>
        <taxon>Metazoa</taxon>
        <taxon>Chordata</taxon>
        <taxon>Craniata</taxon>
        <taxon>Vertebrata</taxon>
        <taxon>Euteleostomi</taxon>
        <taxon>Mammalia</taxon>
        <taxon>Eutheria</taxon>
        <taxon>Euarchontoglires</taxon>
        <taxon>Primates</taxon>
        <taxon>Haplorrhini</taxon>
        <taxon>Catarrhini</taxon>
        <taxon>Cercopithecidae</taxon>
        <taxon>Cercopithecinae</taxon>
        <taxon>Macaca</taxon>
    </lineage>
</organism>
<dbReference type="Bgee" id="ENSMNEG00000032413">
    <property type="expression patterns" value="Expressed in liver and 1 other cell type or tissue"/>
</dbReference>
<feature type="region of interest" description="Disordered" evidence="1">
    <location>
        <begin position="36"/>
        <end position="112"/>
    </location>
</feature>
<name>A0A2K6BZG7_MACNE</name>
<gene>
    <name evidence="2" type="primary">IGFALS</name>
</gene>
<dbReference type="AlphaFoldDB" id="A0A2K6BZG7"/>
<reference evidence="2" key="2">
    <citation type="submission" date="2025-09" db="UniProtKB">
        <authorList>
            <consortium name="Ensembl"/>
        </authorList>
    </citation>
    <scope>IDENTIFICATION</scope>
</reference>
<dbReference type="Proteomes" id="UP000233120">
    <property type="component" value="Unassembled WGS sequence"/>
</dbReference>
<dbReference type="GeneTree" id="ENSGT00940000160824"/>
<reference evidence="2" key="1">
    <citation type="submission" date="2025-08" db="UniProtKB">
        <authorList>
            <consortium name="Ensembl"/>
        </authorList>
    </citation>
    <scope>IDENTIFICATION</scope>
</reference>
<feature type="compositionally biased region" description="Polar residues" evidence="1">
    <location>
        <begin position="93"/>
        <end position="112"/>
    </location>
</feature>
<evidence type="ECO:0000256" key="1">
    <source>
        <dbReference type="SAM" id="MobiDB-lite"/>
    </source>
</evidence>